<feature type="signal peptide" evidence="1">
    <location>
        <begin position="1"/>
        <end position="35"/>
    </location>
</feature>
<proteinExistence type="predicted"/>
<dbReference type="InterPro" id="IPR024311">
    <property type="entry name" value="Lipocalin-like"/>
</dbReference>
<evidence type="ECO:0000259" key="2">
    <source>
        <dbReference type="Pfam" id="PF13648"/>
    </source>
</evidence>
<protein>
    <recommendedName>
        <fullName evidence="2">Lipocalin-like domain-containing protein</fullName>
    </recommendedName>
</protein>
<dbReference type="Proteomes" id="UP000887097">
    <property type="component" value="Unassembled WGS sequence"/>
</dbReference>
<evidence type="ECO:0000313" key="4">
    <source>
        <dbReference type="Proteomes" id="UP000887097"/>
    </source>
</evidence>
<reference evidence="3" key="1">
    <citation type="submission" date="2021-08" db="EMBL/GenBank/DDBJ databases">
        <title>Prevotella lacticifex sp. nov., isolated from rumen of cow.</title>
        <authorList>
            <person name="Shinkai T."/>
            <person name="Ikeyama N."/>
            <person name="Kumagai M."/>
            <person name="Ohmori H."/>
            <person name="Sakamoto M."/>
            <person name="Ohkuma M."/>
            <person name="Mitsumori M."/>
        </authorList>
    </citation>
    <scope>NUCLEOTIDE SEQUENCE</scope>
    <source>
        <strain evidence="3">JCM 8259</strain>
    </source>
</reference>
<dbReference type="PROSITE" id="PS51257">
    <property type="entry name" value="PROKAR_LIPOPROTEIN"/>
    <property type="match status" value="1"/>
</dbReference>
<name>A0AA37I727_XYLRU</name>
<dbReference type="AlphaFoldDB" id="A0AA37I727"/>
<comment type="caution">
    <text evidence="3">The sequence shown here is derived from an EMBL/GenBank/DDBJ whole genome shotgun (WGS) entry which is preliminary data.</text>
</comment>
<gene>
    <name evidence="3" type="ORF">PRMUPPPA20_12600</name>
</gene>
<dbReference type="Pfam" id="PF13648">
    <property type="entry name" value="Lipocalin_4"/>
    <property type="match status" value="1"/>
</dbReference>
<dbReference type="EMBL" id="BPTT01000001">
    <property type="protein sequence ID" value="GJG33151.1"/>
    <property type="molecule type" value="Genomic_DNA"/>
</dbReference>
<sequence>MSNKKNRKGTIMKKLYTTLMIAMMGLMTLSFTSCETDEEIAYDLEGTWVGNMSIADAYGEAYVDSEITFLRYSNSYTEGNGLWADYYGPRDYEVYRFEWYVDFGTIYIRFEDGARVEIRSYSLNSNRFRGRFWDGDKEVSFELRNSTRKYDYDYNWGGSHYRTRSAADANEARPTHPRIK</sequence>
<feature type="chain" id="PRO_5041241126" description="Lipocalin-like domain-containing protein" evidence="1">
    <location>
        <begin position="36"/>
        <end position="180"/>
    </location>
</feature>
<organism evidence="3 4">
    <name type="scientific">Xylanibacter ruminicola</name>
    <name type="common">Prevotella ruminicola</name>
    <dbReference type="NCBI Taxonomy" id="839"/>
    <lineage>
        <taxon>Bacteria</taxon>
        <taxon>Pseudomonadati</taxon>
        <taxon>Bacteroidota</taxon>
        <taxon>Bacteroidia</taxon>
        <taxon>Bacteroidales</taxon>
        <taxon>Prevotellaceae</taxon>
        <taxon>Xylanibacter</taxon>
    </lineage>
</organism>
<evidence type="ECO:0000313" key="3">
    <source>
        <dbReference type="EMBL" id="GJG33151.1"/>
    </source>
</evidence>
<feature type="domain" description="Lipocalin-like" evidence="2">
    <location>
        <begin position="44"/>
        <end position="128"/>
    </location>
</feature>
<evidence type="ECO:0000256" key="1">
    <source>
        <dbReference type="SAM" id="SignalP"/>
    </source>
</evidence>
<keyword evidence="1" id="KW-0732">Signal</keyword>
<accession>A0AA37I727</accession>